<evidence type="ECO:0000256" key="9">
    <source>
        <dbReference type="ARBA" id="ARBA00093227"/>
    </source>
</evidence>
<dbReference type="GO" id="GO:0050241">
    <property type="term" value="F:pyrroline-2-carboxylate reductase activity"/>
    <property type="evidence" value="ECO:0007669"/>
    <property type="project" value="UniProtKB-EC"/>
</dbReference>
<comment type="catalytic activity">
    <reaction evidence="12">
        <text>(3R)-1,4-thiomorpholine-3-carboxylate + NADP(+) = 3,4-dehydrothiomorpholine-3-carboxylate + NADPH + 2 H(+)</text>
        <dbReference type="Rhea" id="RHEA:12500"/>
        <dbReference type="ChEBI" id="CHEBI:15378"/>
        <dbReference type="ChEBI" id="CHEBI:57783"/>
        <dbReference type="ChEBI" id="CHEBI:58349"/>
        <dbReference type="ChEBI" id="CHEBI:58517"/>
        <dbReference type="ChEBI" id="CHEBI:176873"/>
        <dbReference type="EC" id="1.5.1.25"/>
    </reaction>
    <physiologicalReaction direction="right-to-left" evidence="12">
        <dbReference type="Rhea" id="RHEA:12502"/>
    </physiologicalReaction>
</comment>
<dbReference type="Proteomes" id="UP001634394">
    <property type="component" value="Unassembled WGS sequence"/>
</dbReference>
<comment type="catalytic activity">
    <reaction evidence="14">
        <text>L-pipecolate + NADP(+) = Delta(1)-piperideine-2-carboxylate + NADPH + H(+)</text>
        <dbReference type="Rhea" id="RHEA:12524"/>
        <dbReference type="ChEBI" id="CHEBI:15378"/>
        <dbReference type="ChEBI" id="CHEBI:57783"/>
        <dbReference type="ChEBI" id="CHEBI:58349"/>
        <dbReference type="ChEBI" id="CHEBI:61185"/>
        <dbReference type="ChEBI" id="CHEBI:77631"/>
        <dbReference type="EC" id="1.5.1.1"/>
    </reaction>
    <physiologicalReaction direction="right-to-left" evidence="14">
        <dbReference type="Rhea" id="RHEA:12526"/>
    </physiologicalReaction>
</comment>
<comment type="catalytic activity">
    <reaction evidence="9">
        <text>(S)-cystathionine ketimine + NADPH + 2 H(+) = (3R,5S)-2,3,5,6,7-pentahydro-1,4-thiazepine-3,5-dicarboxylate + NADP(+)</text>
        <dbReference type="Rhea" id="RHEA:68036"/>
        <dbReference type="ChEBI" id="CHEBI:15378"/>
        <dbReference type="ChEBI" id="CHEBI:57783"/>
        <dbReference type="ChEBI" id="CHEBI:58349"/>
        <dbReference type="ChEBI" id="CHEBI:176808"/>
        <dbReference type="ChEBI" id="CHEBI:176810"/>
    </reaction>
    <physiologicalReaction direction="left-to-right" evidence="9">
        <dbReference type="Rhea" id="RHEA:68037"/>
    </physiologicalReaction>
</comment>
<evidence type="ECO:0000256" key="17">
    <source>
        <dbReference type="ARBA" id="ARBA00093650"/>
    </source>
</evidence>
<sequence length="314" mass="34195">MLKMAEVSIPYLSGAKIKEVLDYDELISVMENAFVKYSSGKVVQPVRTVVKVEKAEGFLGLMPALCEDEDALAVKLVTFYQHNQEKYGLPTHNGIVVVFSVDTGIPKVIMDGEVITTMRTAAASAVASKYLCAPNPRKLAILGSGVQARSHFKALSTLYKFEQVTVWSRTFNNAQLLAGEINATACETAEEAVKDADIIVTVTFSSKPIVQKTWVKPGCHINAVGSCRPDWHEIDPELMRSATVYVDSRAGAEKESGDIILSEAKVYAELGEVILGTKDANRDKTTVFKSLGMAIEDVLSAKLVCDLLLKTKKS</sequence>
<evidence type="ECO:0000256" key="12">
    <source>
        <dbReference type="ARBA" id="ARBA00093263"/>
    </source>
</evidence>
<dbReference type="PIRSF" id="PIRSF001439">
    <property type="entry name" value="CryM"/>
    <property type="match status" value="1"/>
</dbReference>
<comment type="catalytic activity">
    <reaction evidence="5">
        <text>L-pipecolate + NAD(+) = Delta(1)-piperideine-2-carboxylate + NADH + H(+)</text>
        <dbReference type="Rhea" id="RHEA:30807"/>
        <dbReference type="ChEBI" id="CHEBI:15378"/>
        <dbReference type="ChEBI" id="CHEBI:57540"/>
        <dbReference type="ChEBI" id="CHEBI:57945"/>
        <dbReference type="ChEBI" id="CHEBI:61185"/>
        <dbReference type="ChEBI" id="CHEBI:77631"/>
        <dbReference type="EC" id="1.5.1.1"/>
    </reaction>
    <physiologicalReaction direction="right-to-left" evidence="5">
        <dbReference type="Rhea" id="RHEA:30809"/>
    </physiologicalReaction>
</comment>
<gene>
    <name evidence="18" type="ORF">ACJMK2_034423</name>
</gene>
<dbReference type="SUPFAM" id="SSF51735">
    <property type="entry name" value="NAD(P)-binding Rossmann-fold domains"/>
    <property type="match status" value="1"/>
</dbReference>
<comment type="catalytic activity">
    <reaction evidence="7">
        <text>L-proline + NADP(+) = 1-pyrroline-2-carboxylate + NADPH + H(+)</text>
        <dbReference type="Rhea" id="RHEA:20317"/>
        <dbReference type="ChEBI" id="CHEBI:15378"/>
        <dbReference type="ChEBI" id="CHEBI:39785"/>
        <dbReference type="ChEBI" id="CHEBI:57783"/>
        <dbReference type="ChEBI" id="CHEBI:58349"/>
        <dbReference type="ChEBI" id="CHEBI:60039"/>
        <dbReference type="EC" id="1.5.1.1"/>
    </reaction>
    <physiologicalReaction direction="right-to-left" evidence="7">
        <dbReference type="Rhea" id="RHEA:20319"/>
    </physiologicalReaction>
</comment>
<evidence type="ECO:0000256" key="15">
    <source>
        <dbReference type="ARBA" id="ARBA00093567"/>
    </source>
</evidence>
<dbReference type="FunFam" id="3.40.50.720:FF:000241">
    <property type="entry name" value="ketimine reductase mu-crystallin"/>
    <property type="match status" value="1"/>
</dbReference>
<dbReference type="EC" id="1.5.1.25" evidence="2"/>
<protein>
    <recommendedName>
        <fullName evidence="3">Ketimine reductase mu-crystallin</fullName>
        <ecNumber evidence="16">1.5.1.1</ecNumber>
        <ecNumber evidence="2">1.5.1.25</ecNumber>
    </recommendedName>
    <alternativeName>
        <fullName evidence="17">1-piperideine-2-carboxylate/1-pyrroline-2-carboxylate reductase</fullName>
    </alternativeName>
    <alternativeName>
        <fullName evidence="4">NADP-regulated thyroid-hormone-binding protein</fullName>
    </alternativeName>
</protein>
<keyword evidence="19" id="KW-1185">Reference proteome</keyword>
<evidence type="ECO:0000313" key="18">
    <source>
        <dbReference type="EMBL" id="KAL3876597.1"/>
    </source>
</evidence>
<comment type="catalytic activity">
    <reaction evidence="6">
        <text>Delta(2)-thiazoline-2-carboxylate + NADPH + 2 H(+) = L-thiazolidine-2-carboxylate + NADP(+)</text>
        <dbReference type="Rhea" id="RHEA:68072"/>
        <dbReference type="ChEBI" id="CHEBI:15378"/>
        <dbReference type="ChEBI" id="CHEBI:57783"/>
        <dbReference type="ChEBI" id="CHEBI:58349"/>
        <dbReference type="ChEBI" id="CHEBI:176895"/>
        <dbReference type="ChEBI" id="CHEBI:176896"/>
    </reaction>
    <physiologicalReaction direction="left-to-right" evidence="6">
        <dbReference type="Rhea" id="RHEA:68073"/>
    </physiologicalReaction>
</comment>
<proteinExistence type="inferred from homology"/>
<dbReference type="EC" id="1.5.1.1" evidence="16"/>
<evidence type="ECO:0000256" key="4">
    <source>
        <dbReference type="ARBA" id="ARBA00033420"/>
    </source>
</evidence>
<evidence type="ECO:0000256" key="3">
    <source>
        <dbReference type="ARBA" id="ARBA00015173"/>
    </source>
</evidence>
<reference evidence="18 19" key="1">
    <citation type="submission" date="2024-11" db="EMBL/GenBank/DDBJ databases">
        <title>Chromosome-level genome assembly of the freshwater bivalve Anodonta woodiana.</title>
        <authorList>
            <person name="Chen X."/>
        </authorList>
    </citation>
    <scope>NUCLEOTIDE SEQUENCE [LARGE SCALE GENOMIC DNA]</scope>
    <source>
        <strain evidence="18">MN2024</strain>
        <tissue evidence="18">Gills</tissue>
    </source>
</reference>
<evidence type="ECO:0000256" key="6">
    <source>
        <dbReference type="ARBA" id="ARBA00093197"/>
    </source>
</evidence>
<evidence type="ECO:0000256" key="16">
    <source>
        <dbReference type="ARBA" id="ARBA00093598"/>
    </source>
</evidence>
<evidence type="ECO:0000256" key="1">
    <source>
        <dbReference type="ARBA" id="ARBA00008903"/>
    </source>
</evidence>
<evidence type="ECO:0000256" key="7">
    <source>
        <dbReference type="ARBA" id="ARBA00093203"/>
    </source>
</evidence>
<dbReference type="InterPro" id="IPR023401">
    <property type="entry name" value="ODC_N"/>
</dbReference>
<evidence type="ECO:0000256" key="2">
    <source>
        <dbReference type="ARBA" id="ARBA00012883"/>
    </source>
</evidence>
<comment type="subunit">
    <text evidence="15">Homodimer. Binds the thyroid hormone triiodothyronine (T3); T3 binding inhibits enzymatic activity.</text>
</comment>
<dbReference type="InterPro" id="IPR003462">
    <property type="entry name" value="ODC_Mu_crystall"/>
</dbReference>
<dbReference type="PANTHER" id="PTHR13812:SF19">
    <property type="entry name" value="KETIMINE REDUCTASE MU-CRYSTALLIN"/>
    <property type="match status" value="1"/>
</dbReference>
<comment type="catalytic activity">
    <reaction evidence="13">
        <text>L-proline + NAD(+) = 1-pyrroline-2-carboxylate + NADH + H(+)</text>
        <dbReference type="Rhea" id="RHEA:20321"/>
        <dbReference type="ChEBI" id="CHEBI:15378"/>
        <dbReference type="ChEBI" id="CHEBI:39785"/>
        <dbReference type="ChEBI" id="CHEBI:57540"/>
        <dbReference type="ChEBI" id="CHEBI:57945"/>
        <dbReference type="ChEBI" id="CHEBI:60039"/>
        <dbReference type="EC" id="1.5.1.1"/>
    </reaction>
    <physiologicalReaction direction="right-to-left" evidence="13">
        <dbReference type="Rhea" id="RHEA:20323"/>
    </physiologicalReaction>
</comment>
<evidence type="ECO:0000256" key="13">
    <source>
        <dbReference type="ARBA" id="ARBA00093264"/>
    </source>
</evidence>
<evidence type="ECO:0000256" key="14">
    <source>
        <dbReference type="ARBA" id="ARBA00093273"/>
    </source>
</evidence>
<evidence type="ECO:0000256" key="11">
    <source>
        <dbReference type="ARBA" id="ARBA00093250"/>
    </source>
</evidence>
<evidence type="ECO:0000256" key="10">
    <source>
        <dbReference type="ARBA" id="ARBA00093248"/>
    </source>
</evidence>
<dbReference type="Pfam" id="PF02423">
    <property type="entry name" value="OCD_Mu_crystall"/>
    <property type="match status" value="1"/>
</dbReference>
<dbReference type="PANTHER" id="PTHR13812">
    <property type="entry name" value="KETIMINE REDUCTASE MU-CRYSTALLIN"/>
    <property type="match status" value="1"/>
</dbReference>
<evidence type="ECO:0000313" key="19">
    <source>
        <dbReference type="Proteomes" id="UP001634394"/>
    </source>
</evidence>
<name>A0ABD3WS29_SINWO</name>
<evidence type="ECO:0000256" key="8">
    <source>
        <dbReference type="ARBA" id="ARBA00093226"/>
    </source>
</evidence>
<comment type="similarity">
    <text evidence="1">Belongs to the ornithine cyclodeaminase/mu-crystallin family.</text>
</comment>
<dbReference type="GO" id="GO:0047127">
    <property type="term" value="F:thiomorpholine-carboxylate dehydrogenase activity"/>
    <property type="evidence" value="ECO:0007669"/>
    <property type="project" value="UniProtKB-EC"/>
</dbReference>
<evidence type="ECO:0000256" key="5">
    <source>
        <dbReference type="ARBA" id="ARBA00093190"/>
    </source>
</evidence>
<dbReference type="InterPro" id="IPR036291">
    <property type="entry name" value="NAD(P)-bd_dom_sf"/>
</dbReference>
<comment type="caution">
    <text evidence="18">The sequence shown here is derived from an EMBL/GenBank/DDBJ whole genome shotgun (WGS) entry which is preliminary data.</text>
</comment>
<dbReference type="Gene3D" id="3.40.50.720">
    <property type="entry name" value="NAD(P)-binding Rossmann-like Domain"/>
    <property type="match status" value="1"/>
</dbReference>
<dbReference type="AlphaFoldDB" id="A0ABD3WS29"/>
<organism evidence="18 19">
    <name type="scientific">Sinanodonta woodiana</name>
    <name type="common">Chinese pond mussel</name>
    <name type="synonym">Anodonta woodiana</name>
    <dbReference type="NCBI Taxonomy" id="1069815"/>
    <lineage>
        <taxon>Eukaryota</taxon>
        <taxon>Metazoa</taxon>
        <taxon>Spiralia</taxon>
        <taxon>Lophotrochozoa</taxon>
        <taxon>Mollusca</taxon>
        <taxon>Bivalvia</taxon>
        <taxon>Autobranchia</taxon>
        <taxon>Heteroconchia</taxon>
        <taxon>Palaeoheterodonta</taxon>
        <taxon>Unionida</taxon>
        <taxon>Unionoidea</taxon>
        <taxon>Unionidae</taxon>
        <taxon>Unioninae</taxon>
        <taxon>Sinanodonta</taxon>
    </lineage>
</organism>
<dbReference type="Gene3D" id="3.30.1780.10">
    <property type="entry name" value="ornithine cyclodeaminase, domain 1"/>
    <property type="match status" value="1"/>
</dbReference>
<comment type="catalytic activity">
    <reaction evidence="8">
        <text>(3R)-1,4-thiomorpholine-3-carboxylate + NAD(+) = 3,4-dehydrothiomorpholine-3-carboxylate + NADH + 2 H(+)</text>
        <dbReference type="Rhea" id="RHEA:12504"/>
        <dbReference type="ChEBI" id="CHEBI:15378"/>
        <dbReference type="ChEBI" id="CHEBI:57540"/>
        <dbReference type="ChEBI" id="CHEBI:57945"/>
        <dbReference type="ChEBI" id="CHEBI:58517"/>
        <dbReference type="ChEBI" id="CHEBI:176873"/>
        <dbReference type="EC" id="1.5.1.25"/>
    </reaction>
    <physiologicalReaction direction="right-to-left" evidence="8">
        <dbReference type="Rhea" id="RHEA:12506"/>
    </physiologicalReaction>
</comment>
<dbReference type="EMBL" id="JBJQND010000005">
    <property type="protein sequence ID" value="KAL3876597.1"/>
    <property type="molecule type" value="Genomic_DNA"/>
</dbReference>
<comment type="catalytic activity">
    <reaction evidence="10">
        <text>(R)-lanthionine ketimine + NADPH + 2 H(+) = (3R,5R)-1,4-thiomorpholine-3,5-dicarboxylate + NADP(+)</text>
        <dbReference type="Rhea" id="RHEA:68040"/>
        <dbReference type="ChEBI" id="CHEBI:15378"/>
        <dbReference type="ChEBI" id="CHEBI:57783"/>
        <dbReference type="ChEBI" id="CHEBI:58349"/>
        <dbReference type="ChEBI" id="CHEBI:176891"/>
        <dbReference type="ChEBI" id="CHEBI:176892"/>
    </reaction>
    <physiologicalReaction direction="left-to-right" evidence="10">
        <dbReference type="Rhea" id="RHEA:68041"/>
    </physiologicalReaction>
</comment>
<accession>A0ABD3WS29</accession>
<comment type="catalytic activity">
    <reaction evidence="11">
        <text>(S)-cystathionine ketimine + NADH + 2 H(+) = (3R,5S)-2,3,5,6,7-pentahydro-1,4-thiazepine-3,5-dicarboxylate + NAD(+)</text>
        <dbReference type="Rhea" id="RHEA:68032"/>
        <dbReference type="ChEBI" id="CHEBI:15378"/>
        <dbReference type="ChEBI" id="CHEBI:57540"/>
        <dbReference type="ChEBI" id="CHEBI:57945"/>
        <dbReference type="ChEBI" id="CHEBI:176808"/>
        <dbReference type="ChEBI" id="CHEBI:176810"/>
    </reaction>
    <physiologicalReaction direction="left-to-right" evidence="11">
        <dbReference type="Rhea" id="RHEA:68033"/>
    </physiologicalReaction>
</comment>